<accession>A0A397RYR5</accession>
<dbReference type="RefSeq" id="WP_162849760.1">
    <property type="nucleotide sequence ID" value="NZ_QXEV01000007.1"/>
</dbReference>
<reference evidence="5 6" key="1">
    <citation type="submission" date="2018-08" db="EMBL/GenBank/DDBJ databases">
        <title>Genomic Encyclopedia of Archaeal and Bacterial Type Strains, Phase II (KMG-II): from individual species to whole genera.</title>
        <authorList>
            <person name="Goeker M."/>
        </authorList>
    </citation>
    <scope>NUCLEOTIDE SEQUENCE [LARGE SCALE GENOMIC DNA]</scope>
    <source>
        <strain evidence="5 6">ATCC 27112</strain>
    </source>
</reference>
<keyword evidence="2" id="KW-0378">Hydrolase</keyword>
<dbReference type="PROSITE" id="PS01173">
    <property type="entry name" value="LIPASE_GDXG_HIS"/>
    <property type="match status" value="1"/>
</dbReference>
<proteinExistence type="inferred from homology"/>
<dbReference type="EMBL" id="QXEV01000007">
    <property type="protein sequence ID" value="RIA77706.1"/>
    <property type="molecule type" value="Genomic_DNA"/>
</dbReference>
<dbReference type="GO" id="GO:0016787">
    <property type="term" value="F:hydrolase activity"/>
    <property type="evidence" value="ECO:0007669"/>
    <property type="project" value="UniProtKB-KW"/>
</dbReference>
<dbReference type="InParanoid" id="A0A397RYR5"/>
<feature type="chain" id="PRO_5017434688" evidence="3">
    <location>
        <begin position="21"/>
        <end position="301"/>
    </location>
</feature>
<feature type="domain" description="BD-FAE-like" evidence="4">
    <location>
        <begin position="56"/>
        <end position="257"/>
    </location>
</feature>
<dbReference type="InterPro" id="IPR050300">
    <property type="entry name" value="GDXG_lipolytic_enzyme"/>
</dbReference>
<dbReference type="InterPro" id="IPR029058">
    <property type="entry name" value="AB_hydrolase_fold"/>
</dbReference>
<keyword evidence="3" id="KW-0732">Signal</keyword>
<organism evidence="5 6">
    <name type="scientific">Anaeroplasma bactoclasticum</name>
    <dbReference type="NCBI Taxonomy" id="2088"/>
    <lineage>
        <taxon>Bacteria</taxon>
        <taxon>Bacillati</taxon>
        <taxon>Mycoplasmatota</taxon>
        <taxon>Mollicutes</taxon>
        <taxon>Anaeroplasmatales</taxon>
        <taxon>Anaeroplasmataceae</taxon>
        <taxon>Anaeroplasma</taxon>
    </lineage>
</organism>
<dbReference type="PANTHER" id="PTHR48081">
    <property type="entry name" value="AB HYDROLASE SUPERFAMILY PROTEIN C4A8.06C"/>
    <property type="match status" value="1"/>
</dbReference>
<evidence type="ECO:0000313" key="5">
    <source>
        <dbReference type="EMBL" id="RIA77706.1"/>
    </source>
</evidence>
<name>A0A397RYR5_9MOLU</name>
<comment type="caution">
    <text evidence="5">The sequence shown here is derived from an EMBL/GenBank/DDBJ whole genome shotgun (WGS) entry which is preliminary data.</text>
</comment>
<dbReference type="Pfam" id="PF20434">
    <property type="entry name" value="BD-FAE"/>
    <property type="match status" value="1"/>
</dbReference>
<feature type="signal peptide" evidence="3">
    <location>
        <begin position="1"/>
        <end position="20"/>
    </location>
</feature>
<dbReference type="InterPro" id="IPR002168">
    <property type="entry name" value="Lipase_GDXG_HIS_AS"/>
</dbReference>
<protein>
    <submittedName>
        <fullName evidence="5">Acetyl esterase/lipase</fullName>
    </submittedName>
</protein>
<keyword evidence="6" id="KW-1185">Reference proteome</keyword>
<evidence type="ECO:0000313" key="6">
    <source>
        <dbReference type="Proteomes" id="UP000266506"/>
    </source>
</evidence>
<evidence type="ECO:0000259" key="4">
    <source>
        <dbReference type="Pfam" id="PF20434"/>
    </source>
</evidence>
<sequence>MKYFKRLFIIVLALCTFILASCGNNDTTSTITSTKEVETYQIYKDLSYGDNKRNALDLYMPSNYQNHSIVLFLHGGAWVSGDKSFYKDYMTKIAALGIPCASMNYRYISKNVSCYDILDDITNALTFLKEYSLNNFNVELNKLALFGYSAGAHLSLLYGNKNKNISPIDVKMIVSLAGPTDLTLDSYYQESELSYTLFSYMIDKKFTKDNRDSVRDDLLAISPITYIDSNSVPTIIVQGLKDTTVDPINSYNLDEQLTLNNVPHKFITMPNSDHLLSKDKKIFASLYFEFSNFATMYLNEE</sequence>
<evidence type="ECO:0000256" key="1">
    <source>
        <dbReference type="ARBA" id="ARBA00010515"/>
    </source>
</evidence>
<dbReference type="Gene3D" id="3.40.50.1820">
    <property type="entry name" value="alpha/beta hydrolase"/>
    <property type="match status" value="1"/>
</dbReference>
<dbReference type="InterPro" id="IPR049492">
    <property type="entry name" value="BD-FAE-like_dom"/>
</dbReference>
<evidence type="ECO:0000256" key="2">
    <source>
        <dbReference type="ARBA" id="ARBA00022801"/>
    </source>
</evidence>
<dbReference type="PANTHER" id="PTHR48081:SF33">
    <property type="entry name" value="KYNURENINE FORMAMIDASE"/>
    <property type="match status" value="1"/>
</dbReference>
<comment type="similarity">
    <text evidence="1">Belongs to the 'GDXG' lipolytic enzyme family.</text>
</comment>
<dbReference type="Proteomes" id="UP000266506">
    <property type="component" value="Unassembled WGS sequence"/>
</dbReference>
<gene>
    <name evidence="5" type="ORF">EI71_00859</name>
</gene>
<dbReference type="PROSITE" id="PS51257">
    <property type="entry name" value="PROKAR_LIPOPROTEIN"/>
    <property type="match status" value="1"/>
</dbReference>
<dbReference type="AlphaFoldDB" id="A0A397RYR5"/>
<dbReference type="SUPFAM" id="SSF53474">
    <property type="entry name" value="alpha/beta-Hydrolases"/>
    <property type="match status" value="1"/>
</dbReference>
<evidence type="ECO:0000256" key="3">
    <source>
        <dbReference type="SAM" id="SignalP"/>
    </source>
</evidence>